<dbReference type="SUPFAM" id="SSF46785">
    <property type="entry name" value="Winged helix' DNA-binding domain"/>
    <property type="match status" value="1"/>
</dbReference>
<dbReference type="InterPro" id="IPR058163">
    <property type="entry name" value="LysR-type_TF_proteobact-type"/>
</dbReference>
<name>A0ABU1ZEX8_9BURK</name>
<gene>
    <name evidence="6" type="ORF">J2X16_004554</name>
</gene>
<keyword evidence="2" id="KW-0805">Transcription regulation</keyword>
<dbReference type="PANTHER" id="PTHR30537">
    <property type="entry name" value="HTH-TYPE TRANSCRIPTIONAL REGULATOR"/>
    <property type="match status" value="1"/>
</dbReference>
<dbReference type="InterPro" id="IPR005119">
    <property type="entry name" value="LysR_subst-bd"/>
</dbReference>
<dbReference type="PROSITE" id="PS50931">
    <property type="entry name" value="HTH_LYSR"/>
    <property type="match status" value="1"/>
</dbReference>
<dbReference type="Gene3D" id="3.40.190.290">
    <property type="match status" value="1"/>
</dbReference>
<dbReference type="CDD" id="cd08475">
    <property type="entry name" value="PBP2_CrgA_like_6"/>
    <property type="match status" value="1"/>
</dbReference>
<protein>
    <submittedName>
        <fullName evidence="6">DNA-binding transcriptional LysR family regulator</fullName>
    </submittedName>
</protein>
<dbReference type="InterPro" id="IPR036388">
    <property type="entry name" value="WH-like_DNA-bd_sf"/>
</dbReference>
<comment type="caution">
    <text evidence="6">The sequence shown here is derived from an EMBL/GenBank/DDBJ whole genome shotgun (WGS) entry which is preliminary data.</text>
</comment>
<dbReference type="RefSeq" id="WP_310348686.1">
    <property type="nucleotide sequence ID" value="NZ_JAVDXQ010000007.1"/>
</dbReference>
<sequence>MGQRLQGIEEFVAAVEAGSFALAAQRLHVTRSAVAKSIARLEARLDTRLFQRTTRSQSLTQEGHCYYERCRRVLAELDAGEALADAARDTARGVVRVSMPAMLGRLKVGPLLIALARQHPGMTLELGFTDRHVDLVEEGIDLALRSGELPDTSQLVARPVAMQSMLLCAAPAYLARHGHPADLDALQAGSHEAVMYARDGRLSAWRFHDAAGRLVEVSLPSRIRCDSAEVLLQAAIGGMGLARLPAWLAAEALAEGTLVRVFDEPQPFGFPLHLIRPQSRYLPMKTRVVMDWLAAELPPLLAGAKPSPAGP</sequence>
<evidence type="ECO:0000256" key="4">
    <source>
        <dbReference type="ARBA" id="ARBA00023163"/>
    </source>
</evidence>
<dbReference type="Pfam" id="PF00126">
    <property type="entry name" value="HTH_1"/>
    <property type="match status" value="1"/>
</dbReference>
<evidence type="ECO:0000256" key="1">
    <source>
        <dbReference type="ARBA" id="ARBA00009437"/>
    </source>
</evidence>
<dbReference type="InterPro" id="IPR036390">
    <property type="entry name" value="WH_DNA-bd_sf"/>
</dbReference>
<evidence type="ECO:0000256" key="3">
    <source>
        <dbReference type="ARBA" id="ARBA00023125"/>
    </source>
</evidence>
<accession>A0ABU1ZEX8</accession>
<dbReference type="SUPFAM" id="SSF53850">
    <property type="entry name" value="Periplasmic binding protein-like II"/>
    <property type="match status" value="1"/>
</dbReference>
<feature type="domain" description="HTH lysR-type" evidence="5">
    <location>
        <begin position="11"/>
        <end position="60"/>
    </location>
</feature>
<comment type="similarity">
    <text evidence="1">Belongs to the LysR transcriptional regulatory family.</text>
</comment>
<evidence type="ECO:0000256" key="2">
    <source>
        <dbReference type="ARBA" id="ARBA00023015"/>
    </source>
</evidence>
<keyword evidence="4" id="KW-0804">Transcription</keyword>
<dbReference type="Proteomes" id="UP001180536">
    <property type="component" value="Unassembled WGS sequence"/>
</dbReference>
<dbReference type="InterPro" id="IPR000847">
    <property type="entry name" value="LysR_HTH_N"/>
</dbReference>
<dbReference type="PANTHER" id="PTHR30537:SF5">
    <property type="entry name" value="HTH-TYPE TRANSCRIPTIONAL ACTIVATOR TTDR-RELATED"/>
    <property type="match status" value="1"/>
</dbReference>
<keyword evidence="3 6" id="KW-0238">DNA-binding</keyword>
<dbReference type="GO" id="GO:0003677">
    <property type="term" value="F:DNA binding"/>
    <property type="evidence" value="ECO:0007669"/>
    <property type="project" value="UniProtKB-KW"/>
</dbReference>
<proteinExistence type="inferred from homology"/>
<organism evidence="6 7">
    <name type="scientific">Pelomonas aquatica</name>
    <dbReference type="NCBI Taxonomy" id="431058"/>
    <lineage>
        <taxon>Bacteria</taxon>
        <taxon>Pseudomonadati</taxon>
        <taxon>Pseudomonadota</taxon>
        <taxon>Betaproteobacteria</taxon>
        <taxon>Burkholderiales</taxon>
        <taxon>Sphaerotilaceae</taxon>
        <taxon>Roseateles</taxon>
    </lineage>
</organism>
<dbReference type="EMBL" id="JAVDXQ010000007">
    <property type="protein sequence ID" value="MDR7299186.1"/>
    <property type="molecule type" value="Genomic_DNA"/>
</dbReference>
<evidence type="ECO:0000313" key="6">
    <source>
        <dbReference type="EMBL" id="MDR7299186.1"/>
    </source>
</evidence>
<dbReference type="Pfam" id="PF03466">
    <property type="entry name" value="LysR_substrate"/>
    <property type="match status" value="1"/>
</dbReference>
<dbReference type="Gene3D" id="1.10.10.10">
    <property type="entry name" value="Winged helix-like DNA-binding domain superfamily/Winged helix DNA-binding domain"/>
    <property type="match status" value="1"/>
</dbReference>
<reference evidence="6 7" key="1">
    <citation type="submission" date="2023-07" db="EMBL/GenBank/DDBJ databases">
        <title>Sorghum-associated microbial communities from plants grown in Nebraska, USA.</title>
        <authorList>
            <person name="Schachtman D."/>
        </authorList>
    </citation>
    <scope>NUCLEOTIDE SEQUENCE [LARGE SCALE GENOMIC DNA]</scope>
    <source>
        <strain evidence="6 7">BE310</strain>
    </source>
</reference>
<evidence type="ECO:0000313" key="7">
    <source>
        <dbReference type="Proteomes" id="UP001180536"/>
    </source>
</evidence>
<evidence type="ECO:0000259" key="5">
    <source>
        <dbReference type="PROSITE" id="PS50931"/>
    </source>
</evidence>
<keyword evidence="7" id="KW-1185">Reference proteome</keyword>
<dbReference type="PRINTS" id="PR00039">
    <property type="entry name" value="HTHLYSR"/>
</dbReference>